<gene>
    <name evidence="1" type="ORF">GCM10011403_00070</name>
</gene>
<keyword evidence="2" id="KW-1185">Reference proteome</keyword>
<proteinExistence type="predicted"/>
<comment type="caution">
    <text evidence="1">The sequence shown here is derived from an EMBL/GenBank/DDBJ whole genome shotgun (WGS) entry which is preliminary data.</text>
</comment>
<accession>A0A917GHY8</accession>
<sequence length="87" mass="9701">MTEIPKSGLKSFVARLAKEHNVQIETSNHSSLARIITRLSGDNVTPDETERLIIALRKAKVIDDKLMVEILGNYLNELNGNRSEGNI</sequence>
<protein>
    <submittedName>
        <fullName evidence="1">Uncharacterized protein</fullName>
    </submittedName>
</protein>
<evidence type="ECO:0000313" key="2">
    <source>
        <dbReference type="Proteomes" id="UP000627715"/>
    </source>
</evidence>
<dbReference type="AlphaFoldDB" id="A0A917GHY8"/>
<reference evidence="1" key="2">
    <citation type="submission" date="2020-09" db="EMBL/GenBank/DDBJ databases">
        <authorList>
            <person name="Sun Q."/>
            <person name="Zhou Y."/>
        </authorList>
    </citation>
    <scope>NUCLEOTIDE SEQUENCE</scope>
    <source>
        <strain evidence="1">CGMCC 1.15425</strain>
    </source>
</reference>
<organism evidence="1 2">
    <name type="scientific">Pseudohongiella nitratireducens</name>
    <dbReference type="NCBI Taxonomy" id="1768907"/>
    <lineage>
        <taxon>Bacteria</taxon>
        <taxon>Pseudomonadati</taxon>
        <taxon>Pseudomonadota</taxon>
        <taxon>Gammaproteobacteria</taxon>
        <taxon>Pseudomonadales</taxon>
        <taxon>Pseudohongiellaceae</taxon>
        <taxon>Pseudohongiella</taxon>
    </lineage>
</organism>
<name>A0A917GHY8_9GAMM</name>
<dbReference type="EMBL" id="BMIY01000001">
    <property type="protein sequence ID" value="GGG46956.1"/>
    <property type="molecule type" value="Genomic_DNA"/>
</dbReference>
<dbReference type="Proteomes" id="UP000627715">
    <property type="component" value="Unassembled WGS sequence"/>
</dbReference>
<evidence type="ECO:0000313" key="1">
    <source>
        <dbReference type="EMBL" id="GGG46956.1"/>
    </source>
</evidence>
<reference evidence="1" key="1">
    <citation type="journal article" date="2014" name="Int. J. Syst. Evol. Microbiol.">
        <title>Complete genome sequence of Corynebacterium casei LMG S-19264T (=DSM 44701T), isolated from a smear-ripened cheese.</title>
        <authorList>
            <consortium name="US DOE Joint Genome Institute (JGI-PGF)"/>
            <person name="Walter F."/>
            <person name="Albersmeier A."/>
            <person name="Kalinowski J."/>
            <person name="Ruckert C."/>
        </authorList>
    </citation>
    <scope>NUCLEOTIDE SEQUENCE</scope>
    <source>
        <strain evidence="1">CGMCC 1.15425</strain>
    </source>
</reference>